<gene>
    <name evidence="3" type="ORF">OL599_11450</name>
</gene>
<evidence type="ECO:0000256" key="1">
    <source>
        <dbReference type="SAM" id="MobiDB-lite"/>
    </source>
</evidence>
<feature type="compositionally biased region" description="Gly residues" evidence="1">
    <location>
        <begin position="415"/>
        <end position="438"/>
    </location>
</feature>
<protein>
    <submittedName>
        <fullName evidence="3">DUF3300 domain-containing protein</fullName>
    </submittedName>
</protein>
<sequence length="438" mass="45025">MLRRLLRCLACLPFALSGAPLEASAQAPPAPVPAPSQEEATSFSAEQLDALLAPVALYPDTLLTQLLMASTFPLQIVDAARWVQDPTHKGLTGGQLEQALQPLAWNPSVKSLVPFPQVLLMMNDKLDWMQQLGFAFATQQADVLASVQRLRHQAQRAGNLKSTEQQVVSASSDSQAITIAPADPQVVYVPTYNPATTYGAWPYPAYPPVYVPPPPGYAFGTALATGLAFGAGVAIVGGLWNLGSTNWGRGDVNVNVNRYNNINTNRGQISSATWRAPAQRPGGGGAARPPGGPVGRPAGRGGLPANAVGRANVQVPGGLVNRPLPPGGAQGGLGGAARPGPGGQGPQRQAQGARTGQASRANQPARQPSASRQAAPAFSGMSDGRQAQQFSNRGAQSRQGQMQRSAPRPQASAARGGGGGRGGGAPRGGGGGRGGGRR</sequence>
<feature type="region of interest" description="Disordered" evidence="1">
    <location>
        <begin position="268"/>
        <end position="438"/>
    </location>
</feature>
<dbReference type="PANTHER" id="PTHR40269">
    <property type="entry name" value="OUTER MEMBRANE PROTEIN-RELATED"/>
    <property type="match status" value="1"/>
</dbReference>
<evidence type="ECO:0000313" key="3">
    <source>
        <dbReference type="EMBL" id="MCW3475188.1"/>
    </source>
</evidence>
<accession>A0AA42CDR5</accession>
<organism evidence="3 4">
    <name type="scientific">Limobrevibacterium gyesilva</name>
    <dbReference type="NCBI Taxonomy" id="2991712"/>
    <lineage>
        <taxon>Bacteria</taxon>
        <taxon>Pseudomonadati</taxon>
        <taxon>Pseudomonadota</taxon>
        <taxon>Alphaproteobacteria</taxon>
        <taxon>Acetobacterales</taxon>
        <taxon>Acetobacteraceae</taxon>
        <taxon>Limobrevibacterium</taxon>
    </lineage>
</organism>
<dbReference type="Proteomes" id="UP001165679">
    <property type="component" value="Unassembled WGS sequence"/>
</dbReference>
<feature type="compositionally biased region" description="Low complexity" evidence="1">
    <location>
        <begin position="403"/>
        <end position="414"/>
    </location>
</feature>
<dbReference type="PANTHER" id="PTHR40269:SF1">
    <property type="entry name" value="OUTER MEMBRANE PROTEIN"/>
    <property type="match status" value="1"/>
</dbReference>
<proteinExistence type="predicted"/>
<dbReference type="InterPro" id="IPR021728">
    <property type="entry name" value="DUF3300"/>
</dbReference>
<feature type="signal peptide" evidence="2">
    <location>
        <begin position="1"/>
        <end position="25"/>
    </location>
</feature>
<dbReference type="Pfam" id="PF11737">
    <property type="entry name" value="DUF3300"/>
    <property type="match status" value="1"/>
</dbReference>
<feature type="compositionally biased region" description="Gly residues" evidence="1">
    <location>
        <begin position="328"/>
        <end position="345"/>
    </location>
</feature>
<keyword evidence="4" id="KW-1185">Reference proteome</keyword>
<feature type="compositionally biased region" description="Polar residues" evidence="1">
    <location>
        <begin position="359"/>
        <end position="372"/>
    </location>
</feature>
<dbReference type="RefSeq" id="WP_264713884.1">
    <property type="nucleotide sequence ID" value="NZ_JAPDNT010000007.1"/>
</dbReference>
<evidence type="ECO:0000256" key="2">
    <source>
        <dbReference type="SAM" id="SignalP"/>
    </source>
</evidence>
<feature type="compositionally biased region" description="Polar residues" evidence="1">
    <location>
        <begin position="385"/>
        <end position="402"/>
    </location>
</feature>
<reference evidence="3" key="2">
    <citation type="submission" date="2022-10" db="EMBL/GenBank/DDBJ databases">
        <authorList>
            <person name="Trinh H.N."/>
        </authorList>
    </citation>
    <scope>NUCLEOTIDE SEQUENCE</scope>
    <source>
        <strain evidence="3">RN2-1</strain>
    </source>
</reference>
<comment type="caution">
    <text evidence="3">The sequence shown here is derived from an EMBL/GenBank/DDBJ whole genome shotgun (WGS) entry which is preliminary data.</text>
</comment>
<name>A0AA42CDR5_9PROT</name>
<reference evidence="3" key="1">
    <citation type="submission" date="2022-09" db="EMBL/GenBank/DDBJ databases">
        <title>Rhodovastum sp. nov. RN2-1 isolated from soil in Seongnam, South Korea.</title>
        <authorList>
            <person name="Le N.T."/>
        </authorList>
    </citation>
    <scope>NUCLEOTIDE SEQUENCE</scope>
    <source>
        <strain evidence="3">RN2-1</strain>
    </source>
</reference>
<feature type="compositionally biased region" description="Low complexity" evidence="1">
    <location>
        <begin position="346"/>
        <end position="358"/>
    </location>
</feature>
<feature type="chain" id="PRO_5041362178" evidence="2">
    <location>
        <begin position="26"/>
        <end position="438"/>
    </location>
</feature>
<dbReference type="EMBL" id="JAPDNT010000007">
    <property type="protein sequence ID" value="MCW3475188.1"/>
    <property type="molecule type" value="Genomic_DNA"/>
</dbReference>
<keyword evidence="2" id="KW-0732">Signal</keyword>
<dbReference type="AlphaFoldDB" id="A0AA42CDR5"/>
<evidence type="ECO:0000313" key="4">
    <source>
        <dbReference type="Proteomes" id="UP001165679"/>
    </source>
</evidence>